<reference evidence="2" key="1">
    <citation type="journal article" date="2019" name="Int. J. Syst. Evol. Microbiol.">
        <title>The Global Catalogue of Microorganisms (GCM) 10K type strain sequencing project: providing services to taxonomists for standard genome sequencing and annotation.</title>
        <authorList>
            <consortium name="The Broad Institute Genomics Platform"/>
            <consortium name="The Broad Institute Genome Sequencing Center for Infectious Disease"/>
            <person name="Wu L."/>
            <person name="Ma J."/>
        </authorList>
    </citation>
    <scope>NUCLEOTIDE SEQUENCE [LARGE SCALE GENOMIC DNA]</scope>
    <source>
        <strain evidence="2">CGMCC 4.7093</strain>
    </source>
</reference>
<evidence type="ECO:0000313" key="2">
    <source>
        <dbReference type="Proteomes" id="UP001595947"/>
    </source>
</evidence>
<evidence type="ECO:0000313" key="1">
    <source>
        <dbReference type="EMBL" id="MFC5065773.1"/>
    </source>
</evidence>
<dbReference type="Proteomes" id="UP001595947">
    <property type="component" value="Unassembled WGS sequence"/>
</dbReference>
<name>A0ABV9YVF4_9PSEU</name>
<dbReference type="RefSeq" id="WP_378039089.1">
    <property type="nucleotide sequence ID" value="NZ_JBHSIV010000045.1"/>
</dbReference>
<protein>
    <submittedName>
        <fullName evidence="1">Uncharacterized protein</fullName>
    </submittedName>
</protein>
<keyword evidence="2" id="KW-1185">Reference proteome</keyword>
<dbReference type="EMBL" id="JBHSIV010000045">
    <property type="protein sequence ID" value="MFC5065773.1"/>
    <property type="molecule type" value="Genomic_DNA"/>
</dbReference>
<organism evidence="1 2">
    <name type="scientific">Actinomycetospora atypica</name>
    <dbReference type="NCBI Taxonomy" id="1290095"/>
    <lineage>
        <taxon>Bacteria</taxon>
        <taxon>Bacillati</taxon>
        <taxon>Actinomycetota</taxon>
        <taxon>Actinomycetes</taxon>
        <taxon>Pseudonocardiales</taxon>
        <taxon>Pseudonocardiaceae</taxon>
        <taxon>Actinomycetospora</taxon>
    </lineage>
</organism>
<proteinExistence type="predicted"/>
<accession>A0ABV9YVF4</accession>
<gene>
    <name evidence="1" type="ORF">ACFPBZ_26390</name>
</gene>
<sequence length="443" mass="46057">MADEAVLRAALAEGGLPARLALADHLLRDGRAEEADRILADAVTAAADREERVRAVTARVLHQQFHTPEPRDVEPVLAHAEAAAGGPEPALDALRGGALVACANLDEGLALADAVLADADALDPAVAIAVWAVGTARALNGRSERLAELVDRGLAAAARVPELAGLQPQLADLEILDADLRGRPDLLHRRLRWVRDVLPLAEASEWTALFEVRMAVSAGRPRHAIETVGRALATATGRGGNARVALLAAMVARCQGALGDAAAARAALEHAEAHQDPAIGIHDFELDLARAWTAAAEGDLEVAVGHCRDGADRCRTHGLHAAEVLMRQTAVRLGGGDQLARLTELDRMLDTPRAHLAAAHAAAVGSHDGERLLVIADALEEAGMCLEAADAAAQAVVFVRHRHRPTVQAAAEDRARELAATGEGAHTPALLAALGGTDAAATA</sequence>
<comment type="caution">
    <text evidence="1">The sequence shown here is derived from an EMBL/GenBank/DDBJ whole genome shotgun (WGS) entry which is preliminary data.</text>
</comment>